<dbReference type="PROSITE" id="PS00070">
    <property type="entry name" value="ALDEHYDE_DEHYDR_CYS"/>
    <property type="match status" value="1"/>
</dbReference>
<comment type="caution">
    <text evidence="5">The sequence shown here is derived from an EMBL/GenBank/DDBJ whole genome shotgun (WGS) entry which is preliminary data.</text>
</comment>
<feature type="domain" description="Aldehyde dehydrogenase" evidence="4">
    <location>
        <begin position="38"/>
        <end position="499"/>
    </location>
</feature>
<reference evidence="6" key="1">
    <citation type="journal article" date="2019" name="Int. J. Syst. Evol. Microbiol.">
        <title>The Global Catalogue of Microorganisms (GCM) 10K type strain sequencing project: providing services to taxonomists for standard genome sequencing and annotation.</title>
        <authorList>
            <consortium name="The Broad Institute Genomics Platform"/>
            <consortium name="The Broad Institute Genome Sequencing Center for Infectious Disease"/>
            <person name="Wu L."/>
            <person name="Ma J."/>
        </authorList>
    </citation>
    <scope>NUCLEOTIDE SEQUENCE [LARGE SCALE GENOMIC DNA]</scope>
    <source>
        <strain evidence="6">CGMCC 1.19062</strain>
    </source>
</reference>
<proteinExistence type="inferred from homology"/>
<dbReference type="EMBL" id="JBHUIP010000004">
    <property type="protein sequence ID" value="MFD2262389.1"/>
    <property type="molecule type" value="Genomic_DNA"/>
</dbReference>
<protein>
    <submittedName>
        <fullName evidence="5">Aldehyde dehydrogenase family protein</fullName>
    </submittedName>
</protein>
<dbReference type="InterPro" id="IPR029510">
    <property type="entry name" value="Ald_DH_CS_GLU"/>
</dbReference>
<dbReference type="SUPFAM" id="SSF53720">
    <property type="entry name" value="ALDH-like"/>
    <property type="match status" value="1"/>
</dbReference>
<dbReference type="Pfam" id="PF00171">
    <property type="entry name" value="Aldedh"/>
    <property type="match status" value="1"/>
</dbReference>
<feature type="active site" evidence="2">
    <location>
        <position position="270"/>
    </location>
</feature>
<evidence type="ECO:0000256" key="1">
    <source>
        <dbReference type="ARBA" id="ARBA00023002"/>
    </source>
</evidence>
<keyword evidence="1 3" id="KW-0560">Oxidoreductase</keyword>
<evidence type="ECO:0000313" key="6">
    <source>
        <dbReference type="Proteomes" id="UP001597295"/>
    </source>
</evidence>
<accession>A0ABW5DPI6</accession>
<evidence type="ECO:0000256" key="2">
    <source>
        <dbReference type="PROSITE-ProRule" id="PRU10007"/>
    </source>
</evidence>
<gene>
    <name evidence="5" type="ORF">ACFSM5_05770</name>
</gene>
<sequence length="504" mass="53496">MSVSSPTKAPGLDPILDPKALAKQLSGKQLIGGKLVAPASGKDFDVVNPATGEIIGLAAWGDASDVEAAAKAAKDAFKTWARMPARERGKLIVECGRRLNQHVDELGLLVALETGKALRTESRVEASILADVFTFYGGLASELKGESVPFNPDMMTVTTREPLGVVGAIIPWNVPMMLMALKIAPAMVAGNTVIVKSAEEAPLAVLRACQIMADVLPPGVLNILSGMGPECGAPLVAHPAVRKVTFTGSVETGKIVSRVAADKLIPVTLELGGKSPMIVCADADLDRAVAGAVAGMRFTRQGQSCTAASRMFVHEDLHDAFVEKLKAAVDKMVMGDPLDPKTDIGTIISKPQYDKVLSYIRIGEGEGGTANRCSALPQDGDLKDGLFVQPVIFTGLDNSSRVAREEIFGPVTCVIKWRDFDAVIDAANDSDYGLGATIWTRDLRTAMQATQRLEAGFVQVNQNLVVQPNLSYGGVKQSGLGKEASLEAMLEHFTHKKTVIINML</sequence>
<dbReference type="Proteomes" id="UP001597295">
    <property type="component" value="Unassembled WGS sequence"/>
</dbReference>
<dbReference type="InterPro" id="IPR016162">
    <property type="entry name" value="Ald_DH_N"/>
</dbReference>
<dbReference type="PANTHER" id="PTHR11699">
    <property type="entry name" value="ALDEHYDE DEHYDROGENASE-RELATED"/>
    <property type="match status" value="1"/>
</dbReference>
<comment type="similarity">
    <text evidence="3">Belongs to the aldehyde dehydrogenase family.</text>
</comment>
<dbReference type="InterPro" id="IPR016161">
    <property type="entry name" value="Ald_DH/histidinol_DH"/>
</dbReference>
<evidence type="ECO:0000256" key="3">
    <source>
        <dbReference type="RuleBase" id="RU003345"/>
    </source>
</evidence>
<dbReference type="Gene3D" id="3.40.309.10">
    <property type="entry name" value="Aldehyde Dehydrogenase, Chain A, domain 2"/>
    <property type="match status" value="1"/>
</dbReference>
<dbReference type="InterPro" id="IPR015590">
    <property type="entry name" value="Aldehyde_DH_dom"/>
</dbReference>
<evidence type="ECO:0000313" key="5">
    <source>
        <dbReference type="EMBL" id="MFD2262389.1"/>
    </source>
</evidence>
<dbReference type="RefSeq" id="WP_379875339.1">
    <property type="nucleotide sequence ID" value="NZ_JBHUIP010000004.1"/>
</dbReference>
<evidence type="ECO:0000259" key="4">
    <source>
        <dbReference type="Pfam" id="PF00171"/>
    </source>
</evidence>
<organism evidence="5 6">
    <name type="scientific">Lacibacterium aquatile</name>
    <dbReference type="NCBI Taxonomy" id="1168082"/>
    <lineage>
        <taxon>Bacteria</taxon>
        <taxon>Pseudomonadati</taxon>
        <taxon>Pseudomonadota</taxon>
        <taxon>Alphaproteobacteria</taxon>
        <taxon>Rhodospirillales</taxon>
        <taxon>Rhodospirillaceae</taxon>
    </lineage>
</organism>
<dbReference type="PROSITE" id="PS00687">
    <property type="entry name" value="ALDEHYDE_DEHYDR_GLU"/>
    <property type="match status" value="1"/>
</dbReference>
<name>A0ABW5DPI6_9PROT</name>
<dbReference type="Gene3D" id="3.40.605.10">
    <property type="entry name" value="Aldehyde Dehydrogenase, Chain A, domain 1"/>
    <property type="match status" value="1"/>
</dbReference>
<dbReference type="InterPro" id="IPR016163">
    <property type="entry name" value="Ald_DH_C"/>
</dbReference>
<dbReference type="CDD" id="cd07108">
    <property type="entry name" value="ALDH_MGR_2402"/>
    <property type="match status" value="1"/>
</dbReference>
<keyword evidence="6" id="KW-1185">Reference proteome</keyword>
<dbReference type="InterPro" id="IPR016160">
    <property type="entry name" value="Ald_DH_CS_CYS"/>
</dbReference>